<accession>A0A8T0GIM3</accession>
<protein>
    <submittedName>
        <fullName evidence="1">Uncharacterized protein</fullName>
    </submittedName>
</protein>
<gene>
    <name evidence="1" type="ORF">KC19_10G094900</name>
</gene>
<reference evidence="1" key="1">
    <citation type="submission" date="2020-06" db="EMBL/GenBank/DDBJ databases">
        <title>WGS assembly of Ceratodon purpureus strain R40.</title>
        <authorList>
            <person name="Carey S.B."/>
            <person name="Jenkins J."/>
            <person name="Shu S."/>
            <person name="Lovell J.T."/>
            <person name="Sreedasyam A."/>
            <person name="Maumus F."/>
            <person name="Tiley G.P."/>
            <person name="Fernandez-Pozo N."/>
            <person name="Barry K."/>
            <person name="Chen C."/>
            <person name="Wang M."/>
            <person name="Lipzen A."/>
            <person name="Daum C."/>
            <person name="Saski C.A."/>
            <person name="Payton A.C."/>
            <person name="Mcbreen J.C."/>
            <person name="Conrad R.E."/>
            <person name="Kollar L.M."/>
            <person name="Olsson S."/>
            <person name="Huttunen S."/>
            <person name="Landis J.B."/>
            <person name="Wickett N.J."/>
            <person name="Johnson M.G."/>
            <person name="Rensing S.A."/>
            <person name="Grimwood J."/>
            <person name="Schmutz J."/>
            <person name="Mcdaniel S.F."/>
        </authorList>
    </citation>
    <scope>NUCLEOTIDE SEQUENCE</scope>
    <source>
        <strain evidence="1">R40</strain>
    </source>
</reference>
<keyword evidence="2" id="KW-1185">Reference proteome</keyword>
<proteinExistence type="predicted"/>
<dbReference type="EMBL" id="CM026431">
    <property type="protein sequence ID" value="KAG0559301.1"/>
    <property type="molecule type" value="Genomic_DNA"/>
</dbReference>
<evidence type="ECO:0000313" key="2">
    <source>
        <dbReference type="Proteomes" id="UP000822688"/>
    </source>
</evidence>
<comment type="caution">
    <text evidence="1">The sequence shown here is derived from an EMBL/GenBank/DDBJ whole genome shotgun (WGS) entry which is preliminary data.</text>
</comment>
<evidence type="ECO:0000313" key="1">
    <source>
        <dbReference type="EMBL" id="KAG0559301.1"/>
    </source>
</evidence>
<name>A0A8T0GIM3_CERPU</name>
<dbReference type="AlphaFoldDB" id="A0A8T0GIM3"/>
<sequence length="172" mass="19853">MIITIRTISLSIDLLCSLRTLDKTPSITTILPSWICGKVVLLCAHFHDHDELSCFVLLRPPQYPRWRRFYYACRAGSCLFMRRRLLPLIVRAAHVLYYAPRVGEFSEFEIREKGNYACEGLREAIPRYFMCCVSFNLAIHVVAGSVVNFWKFKTVALTELEMSTNNDLSVPQ</sequence>
<organism evidence="1 2">
    <name type="scientific">Ceratodon purpureus</name>
    <name type="common">Fire moss</name>
    <name type="synonym">Dicranum purpureum</name>
    <dbReference type="NCBI Taxonomy" id="3225"/>
    <lineage>
        <taxon>Eukaryota</taxon>
        <taxon>Viridiplantae</taxon>
        <taxon>Streptophyta</taxon>
        <taxon>Embryophyta</taxon>
        <taxon>Bryophyta</taxon>
        <taxon>Bryophytina</taxon>
        <taxon>Bryopsida</taxon>
        <taxon>Dicranidae</taxon>
        <taxon>Pseudoditrichales</taxon>
        <taxon>Ditrichaceae</taxon>
        <taxon>Ceratodon</taxon>
    </lineage>
</organism>
<dbReference type="Proteomes" id="UP000822688">
    <property type="component" value="Chromosome 10"/>
</dbReference>